<keyword evidence="2" id="KW-1185">Reference proteome</keyword>
<sequence length="321" mass="37077">MPLIKKLNAEILRKIAKNYKKTHHGKEHSSAYQLAEQLWQQAQSDTLTEKQCATILRERLEDLNSACGNSLGNAIRTTLDNFYGRKSRSLTILCIPLIGGEYYPDIERYKLHESYLNQDFDPLFASFDDHFTDEHPIFEHKNHRTIIRQEILRQVENNGINHNFFKNAERILRSDLNFMQLILTNPQTFAQLYAPEIQGMDQRQLVNLYVGIKKGIISPWANDISHSLKAVKYVLMAKVESNGIAPDVKAKEISAVIDDKRNSFSPFSTNARKHIDSLENRDELKRTLRKSSEPPKLVFQATLQEQQTTIKQMAYPVDCEM</sequence>
<gene>
    <name evidence="1" type="ORF">Psal009_03313</name>
</gene>
<evidence type="ECO:0000313" key="1">
    <source>
        <dbReference type="EMBL" id="QGO07367.1"/>
    </source>
</evidence>
<organism evidence="1 2">
    <name type="scientific">Piscirickettsia salmonis</name>
    <dbReference type="NCBI Taxonomy" id="1238"/>
    <lineage>
        <taxon>Bacteria</taxon>
        <taxon>Pseudomonadati</taxon>
        <taxon>Pseudomonadota</taxon>
        <taxon>Gammaproteobacteria</taxon>
        <taxon>Thiotrichales</taxon>
        <taxon>Piscirickettsiaceae</taxon>
        <taxon>Piscirickettsia</taxon>
    </lineage>
</organism>
<reference evidence="1 2" key="1">
    <citation type="submission" date="2019-04" db="EMBL/GenBank/DDBJ databases">
        <title>Complete genome sequencing of Piscirickettsia salmonis strain Psal-009.</title>
        <authorList>
            <person name="Schober I."/>
            <person name="Bunk B."/>
            <person name="Sproer C."/>
            <person name="Carril G.P."/>
            <person name="Riedel T."/>
            <person name="Flores-Herrera P.A."/>
            <person name="Nourdin-Galindo G."/>
            <person name="Marshall S.H."/>
            <person name="Overmann J."/>
        </authorList>
    </citation>
    <scope>NUCLEOTIDE SEQUENCE [LARGE SCALE GENOMIC DNA]</scope>
    <source>
        <strain evidence="1 2">Psal-009</strain>
    </source>
</reference>
<name>A0A9Q5VA63_PISSA</name>
<evidence type="ECO:0000313" key="2">
    <source>
        <dbReference type="Proteomes" id="UP000422232"/>
    </source>
</evidence>
<protein>
    <submittedName>
        <fullName evidence="1">Uncharacterized protein</fullName>
    </submittedName>
</protein>
<dbReference type="GeneID" id="66742237"/>
<dbReference type="RefSeq" id="WP_016211155.1">
    <property type="nucleotide sequence ID" value="NZ_CP012413.1"/>
</dbReference>
<dbReference type="EMBL" id="CP038908">
    <property type="protein sequence ID" value="QGO07367.1"/>
    <property type="molecule type" value="Genomic_DNA"/>
</dbReference>
<dbReference type="AlphaFoldDB" id="A0A9Q5VA63"/>
<dbReference type="Proteomes" id="UP000422232">
    <property type="component" value="Chromosome"/>
</dbReference>
<accession>A0A9Q5VA63</accession>
<proteinExistence type="predicted"/>